<gene>
    <name evidence="1" type="ORF">AXFE_22260</name>
</gene>
<dbReference type="OrthoDB" id="5244683at2"/>
<name>A0A0D8HGA9_9ACTN</name>
<protein>
    <submittedName>
        <fullName evidence="1">Uncharacterized protein</fullName>
    </submittedName>
</protein>
<sequence length="164" mass="18110">MGNTSNENIPDAVTSLMSIMVGMGYSVPGDSHLADDCVEIAQNSDLKSFLNGKDGWILPDPSRFNYRRKDAYVVLRAFIEAVSNGSGLYRDPFSKYHTMTPLFHMNRGFCCKSVCRHCPFLTRVVYDDKTVGLIECALQGVVLASKTPVKSRVKTSTKTAAMKS</sequence>
<dbReference type="Proteomes" id="UP000032360">
    <property type="component" value="Unassembled WGS sequence"/>
</dbReference>
<evidence type="ECO:0000313" key="2">
    <source>
        <dbReference type="Proteomes" id="UP000032360"/>
    </source>
</evidence>
<dbReference type="Pfam" id="PF17653">
    <property type="entry name" value="DUF5522"/>
    <property type="match status" value="1"/>
</dbReference>
<proteinExistence type="predicted"/>
<reference evidence="1 2" key="1">
    <citation type="submission" date="2015-01" db="EMBL/GenBank/DDBJ databases">
        <title>Draft genome of the acidophilic iron oxidizer Acidithrix ferrooxidans strain Py-F3.</title>
        <authorList>
            <person name="Poehlein A."/>
            <person name="Eisen S."/>
            <person name="Schloemann M."/>
            <person name="Johnson B.D."/>
            <person name="Daniel R."/>
            <person name="Muehling M."/>
        </authorList>
    </citation>
    <scope>NUCLEOTIDE SEQUENCE [LARGE SCALE GENOMIC DNA]</scope>
    <source>
        <strain evidence="1 2">Py-F3</strain>
    </source>
</reference>
<keyword evidence="2" id="KW-1185">Reference proteome</keyword>
<evidence type="ECO:0000313" key="1">
    <source>
        <dbReference type="EMBL" id="KJF16943.1"/>
    </source>
</evidence>
<organism evidence="1 2">
    <name type="scientific">Acidithrix ferrooxidans</name>
    <dbReference type="NCBI Taxonomy" id="1280514"/>
    <lineage>
        <taxon>Bacteria</taxon>
        <taxon>Bacillati</taxon>
        <taxon>Actinomycetota</taxon>
        <taxon>Acidimicrobiia</taxon>
        <taxon>Acidimicrobiales</taxon>
        <taxon>Acidimicrobiaceae</taxon>
        <taxon>Acidithrix</taxon>
    </lineage>
</organism>
<dbReference type="STRING" id="1280514.AXFE_22260"/>
<comment type="caution">
    <text evidence="1">The sequence shown here is derived from an EMBL/GenBank/DDBJ whole genome shotgun (WGS) entry which is preliminary data.</text>
</comment>
<accession>A0A0D8HGA9</accession>
<dbReference type="InterPro" id="IPR040807">
    <property type="entry name" value="DUF5522"/>
</dbReference>
<dbReference type="EMBL" id="JXYS01000070">
    <property type="protein sequence ID" value="KJF16943.1"/>
    <property type="molecule type" value="Genomic_DNA"/>
</dbReference>
<dbReference type="AlphaFoldDB" id="A0A0D8HGA9"/>
<dbReference type="RefSeq" id="WP_052605850.1">
    <property type="nucleotide sequence ID" value="NZ_JXYS01000070.1"/>
</dbReference>